<feature type="compositionally biased region" description="Gly residues" evidence="1">
    <location>
        <begin position="76"/>
        <end position="85"/>
    </location>
</feature>
<dbReference type="GO" id="GO:0005840">
    <property type="term" value="C:ribosome"/>
    <property type="evidence" value="ECO:0007669"/>
    <property type="project" value="UniProtKB-KW"/>
</dbReference>
<accession>A0A6J4QDF6</accession>
<organism evidence="2">
    <name type="scientific">uncultured Rubrobacteraceae bacterium</name>
    <dbReference type="NCBI Taxonomy" id="349277"/>
    <lineage>
        <taxon>Bacteria</taxon>
        <taxon>Bacillati</taxon>
        <taxon>Actinomycetota</taxon>
        <taxon>Rubrobacteria</taxon>
        <taxon>Rubrobacterales</taxon>
        <taxon>Rubrobacteraceae</taxon>
        <taxon>environmental samples</taxon>
    </lineage>
</organism>
<feature type="compositionally biased region" description="Basic and acidic residues" evidence="1">
    <location>
        <begin position="86"/>
        <end position="106"/>
    </location>
</feature>
<feature type="compositionally biased region" description="Basic and acidic residues" evidence="1">
    <location>
        <begin position="161"/>
        <end position="175"/>
    </location>
</feature>
<dbReference type="EMBL" id="CADCUT010000229">
    <property type="protein sequence ID" value="CAA9439888.1"/>
    <property type="molecule type" value="Genomic_DNA"/>
</dbReference>
<feature type="non-terminal residue" evidence="2">
    <location>
        <position position="1"/>
    </location>
</feature>
<reference evidence="2" key="1">
    <citation type="submission" date="2020-02" db="EMBL/GenBank/DDBJ databases">
        <authorList>
            <person name="Meier V. D."/>
        </authorList>
    </citation>
    <scope>NUCLEOTIDE SEQUENCE</scope>
    <source>
        <strain evidence="2">AVDCRST_MAG03</strain>
    </source>
</reference>
<dbReference type="AlphaFoldDB" id="A0A6J4QDF6"/>
<feature type="compositionally biased region" description="Basic residues" evidence="1">
    <location>
        <begin position="44"/>
        <end position="65"/>
    </location>
</feature>
<protein>
    <submittedName>
        <fullName evidence="2">LSU ribosomal protein L10p (P0)</fullName>
    </submittedName>
</protein>
<proteinExistence type="predicted"/>
<name>A0A6J4QDF6_9ACTN</name>
<feature type="non-terminal residue" evidence="2">
    <location>
        <position position="175"/>
    </location>
</feature>
<keyword evidence="2" id="KW-0689">Ribosomal protein</keyword>
<feature type="compositionally biased region" description="Basic residues" evidence="1">
    <location>
        <begin position="107"/>
        <end position="119"/>
    </location>
</feature>
<gene>
    <name evidence="2" type="ORF">AVDCRST_MAG03-3905</name>
</gene>
<feature type="compositionally biased region" description="Basic and acidic residues" evidence="1">
    <location>
        <begin position="1"/>
        <end position="12"/>
    </location>
</feature>
<evidence type="ECO:0000313" key="2">
    <source>
        <dbReference type="EMBL" id="CAA9439888.1"/>
    </source>
</evidence>
<feature type="region of interest" description="Disordered" evidence="1">
    <location>
        <begin position="1"/>
        <end position="175"/>
    </location>
</feature>
<keyword evidence="2" id="KW-0687">Ribonucleoprotein</keyword>
<evidence type="ECO:0000256" key="1">
    <source>
        <dbReference type="SAM" id="MobiDB-lite"/>
    </source>
</evidence>
<sequence>EEGRESTGDRASRGQVAGRLGGAGRLPGNGRRPHHEPQASQPRVGRRVRRRQEHARQAGGRRGRGRGPAGVLAGPDGAGVLGRPGGQREAHGGVRRPGRDVRPEGRRPRRRAHPGRGRRGGPVEASGPGAAHRPGRRRHLVAALGPRYGPEQHRAGPRGGARPDRRAEAERRTVV</sequence>